<dbReference type="PANTHER" id="PTHR13966">
    <property type="entry name" value="ENDONUCLEASE RELATED"/>
    <property type="match status" value="1"/>
</dbReference>
<sequence length="598" mass="68088">MTTARVKEPTRQWNRDLAANQEKDALKRYEERSEQRRKLSEQLKTSTPLEVDSPERTAFRQALVNPRDGLAMERMIGKNNLIPISYLEAGIRAAKAVCRIEIRDRIGRILGHGTGFLVTPSLLLTNHHVLTDEDCALHSLAQFNYEMDLNLREKPIQSFRLTPEVFFITDEKLDMTLVAVEEVSSDGTKLTDFGHLPLHAQSGKALIGEYVSIIQHPSGAPKAVAMRENEICDVFDEFIHYTTDTLEGSSGSPVLNDEWLPVALHHAGVPDPDDPEKYTANEGIRISSIVKFLAEKQSSFKEHQKEMLAEMLMDVKKEADPVKTERLKPSRYEKAKGYDSKFLGEKHSVSLPKLSKALEEDAAEVKGGENVLNYIHFSIVMSKSRKLAYYTVVNIDGKEMKNVERGKDSWYYDPRIDEKYQAGEELYSRNDLDRGHLVRRRDPVWGKDAKKANEDTFHFTNSSPQHKNLNQKTWLDLEDYILENAENHQFKATVFTGPVFREDDIVYRDVKIPAEFWKVAVMVKEDGTLSATAYLQSQKNLIEDLEFAYGDYKTYQVPLSKIESLTGLQFKDLKKSDPIGDLESSAGRVIEGPEDLKL</sequence>
<dbReference type="PANTHER" id="PTHR13966:SF5">
    <property type="entry name" value="ENDONUCLEASE G, MITOCHONDRIAL"/>
    <property type="match status" value="1"/>
</dbReference>
<dbReference type="InterPro" id="IPR001604">
    <property type="entry name" value="Endo_G_ENPP1-like_dom"/>
</dbReference>
<feature type="binding site" evidence="3">
    <location>
        <position position="470"/>
    </location>
    <ligand>
        <name>Mg(2+)</name>
        <dbReference type="ChEBI" id="CHEBI:18420"/>
        <note>catalytic</note>
    </ligand>
</feature>
<dbReference type="InterPro" id="IPR009003">
    <property type="entry name" value="Peptidase_S1_PA"/>
</dbReference>
<keyword evidence="3" id="KW-0479">Metal-binding</keyword>
<dbReference type="InterPro" id="IPR044929">
    <property type="entry name" value="DNA/RNA_non-sp_Endonuclease_sf"/>
</dbReference>
<evidence type="ECO:0000256" key="2">
    <source>
        <dbReference type="PIRSR" id="PIRSR640255-1"/>
    </source>
</evidence>
<dbReference type="Proteomes" id="UP000434639">
    <property type="component" value="Unassembled WGS sequence"/>
</dbReference>
<dbReference type="Pfam" id="PF01223">
    <property type="entry name" value="Endonuclease_NS"/>
    <property type="match status" value="1"/>
</dbReference>
<accession>A0A7X2S8X7</accession>
<gene>
    <name evidence="7" type="ORF">GKZ89_18820</name>
</gene>
<organism evidence="7 8">
    <name type="scientific">Metabacillus mangrovi</name>
    <dbReference type="NCBI Taxonomy" id="1491830"/>
    <lineage>
        <taxon>Bacteria</taxon>
        <taxon>Bacillati</taxon>
        <taxon>Bacillota</taxon>
        <taxon>Bacilli</taxon>
        <taxon>Bacillales</taxon>
        <taxon>Bacillaceae</taxon>
        <taxon>Metabacillus</taxon>
    </lineage>
</organism>
<keyword evidence="1" id="KW-0720">Serine protease</keyword>
<proteinExistence type="predicted"/>
<reference evidence="7 8" key="1">
    <citation type="journal article" date="2017" name="Int. J. Syst. Evol. Microbiol.">
        <title>Bacillus mangrovi sp. nov., isolated from a sediment sample from a mangrove forest.</title>
        <authorList>
            <person name="Gupta V."/>
            <person name="Singh P.K."/>
            <person name="Korpole S."/>
            <person name="Tanuku N.R.S."/>
            <person name="Pinnaka A.K."/>
        </authorList>
    </citation>
    <scope>NUCLEOTIDE SEQUENCE [LARGE SCALE GENOMIC DNA]</scope>
    <source>
        <strain evidence="7 8">KCTC 33872</strain>
    </source>
</reference>
<dbReference type="EMBL" id="WMIB01000029">
    <property type="protein sequence ID" value="MTH55448.1"/>
    <property type="molecule type" value="Genomic_DNA"/>
</dbReference>
<protein>
    <submittedName>
        <fullName evidence="7">Endonuclease</fullName>
    </submittedName>
</protein>
<dbReference type="SMART" id="SM00892">
    <property type="entry name" value="Endonuclease_NS"/>
    <property type="match status" value="1"/>
</dbReference>
<evidence type="ECO:0000313" key="7">
    <source>
        <dbReference type="EMBL" id="MTH55448.1"/>
    </source>
</evidence>
<evidence type="ECO:0000259" key="5">
    <source>
        <dbReference type="SMART" id="SM00477"/>
    </source>
</evidence>
<dbReference type="InterPro" id="IPR040255">
    <property type="entry name" value="Non-specific_endonuclease"/>
</dbReference>
<keyword evidence="1" id="KW-0645">Protease</keyword>
<dbReference type="CDD" id="cd00091">
    <property type="entry name" value="NUC"/>
    <property type="match status" value="1"/>
</dbReference>
<keyword evidence="7" id="KW-0378">Hydrolase</keyword>
<dbReference type="InterPro" id="IPR044925">
    <property type="entry name" value="His-Me_finger_sf"/>
</dbReference>
<evidence type="ECO:0000259" key="6">
    <source>
        <dbReference type="SMART" id="SM00892"/>
    </source>
</evidence>
<dbReference type="SUPFAM" id="SSF50494">
    <property type="entry name" value="Trypsin-like serine proteases"/>
    <property type="match status" value="1"/>
</dbReference>
<feature type="compositionally biased region" description="Basic and acidic residues" evidence="4">
    <location>
        <begin position="28"/>
        <end position="41"/>
    </location>
</feature>
<feature type="region of interest" description="Disordered" evidence="4">
    <location>
        <begin position="28"/>
        <end position="51"/>
    </location>
</feature>
<dbReference type="GO" id="GO:0004519">
    <property type="term" value="F:endonuclease activity"/>
    <property type="evidence" value="ECO:0007669"/>
    <property type="project" value="UniProtKB-KW"/>
</dbReference>
<dbReference type="SUPFAM" id="SSF54060">
    <property type="entry name" value="His-Me finger endonucleases"/>
    <property type="match status" value="1"/>
</dbReference>
<feature type="domain" description="ENPP1-3/EXOG-like endonuclease/phosphodiesterase" evidence="5">
    <location>
        <begin position="374"/>
        <end position="577"/>
    </location>
</feature>
<name>A0A7X2S8X7_9BACI</name>
<dbReference type="Pfam" id="PF13365">
    <property type="entry name" value="Trypsin_2"/>
    <property type="match status" value="1"/>
</dbReference>
<dbReference type="Gene3D" id="2.40.10.10">
    <property type="entry name" value="Trypsin-like serine proteases"/>
    <property type="match status" value="2"/>
</dbReference>
<dbReference type="GO" id="GO:0046872">
    <property type="term" value="F:metal ion binding"/>
    <property type="evidence" value="ECO:0007669"/>
    <property type="project" value="UniProtKB-KW"/>
</dbReference>
<dbReference type="InterPro" id="IPR020821">
    <property type="entry name" value="ENPP1-3/EXOG-like_nuc-like"/>
</dbReference>
<dbReference type="GO" id="GO:0003676">
    <property type="term" value="F:nucleic acid binding"/>
    <property type="evidence" value="ECO:0007669"/>
    <property type="project" value="InterPro"/>
</dbReference>
<dbReference type="AlphaFoldDB" id="A0A7X2S8X7"/>
<evidence type="ECO:0000256" key="4">
    <source>
        <dbReference type="SAM" id="MobiDB-lite"/>
    </source>
</evidence>
<feature type="domain" description="DNA/RNA non-specific endonuclease/pyrophosphatase/phosphodiesterase" evidence="6">
    <location>
        <begin position="373"/>
        <end position="577"/>
    </location>
</feature>
<keyword evidence="8" id="KW-1185">Reference proteome</keyword>
<dbReference type="OrthoDB" id="9770276at2"/>
<evidence type="ECO:0000256" key="3">
    <source>
        <dbReference type="PIRSR" id="PIRSR640255-2"/>
    </source>
</evidence>
<keyword evidence="7" id="KW-0255">Endonuclease</keyword>
<dbReference type="RefSeq" id="WP_155113944.1">
    <property type="nucleotide sequence ID" value="NZ_WMIB01000029.1"/>
</dbReference>
<dbReference type="SMART" id="SM00477">
    <property type="entry name" value="NUC"/>
    <property type="match status" value="1"/>
</dbReference>
<comment type="caution">
    <text evidence="7">The sequence shown here is derived from an EMBL/GenBank/DDBJ whole genome shotgun (WGS) entry which is preliminary data.</text>
</comment>
<dbReference type="GO" id="GO:0008236">
    <property type="term" value="F:serine-type peptidase activity"/>
    <property type="evidence" value="ECO:0007669"/>
    <property type="project" value="UniProtKB-KW"/>
</dbReference>
<evidence type="ECO:0000256" key="1">
    <source>
        <dbReference type="ARBA" id="ARBA00022825"/>
    </source>
</evidence>
<dbReference type="InterPro" id="IPR043504">
    <property type="entry name" value="Peptidase_S1_PA_chymotrypsin"/>
</dbReference>
<dbReference type="Gene3D" id="3.40.570.10">
    <property type="entry name" value="Extracellular Endonuclease, subunit A"/>
    <property type="match status" value="1"/>
</dbReference>
<evidence type="ECO:0000313" key="8">
    <source>
        <dbReference type="Proteomes" id="UP000434639"/>
    </source>
</evidence>
<feature type="active site" description="Proton acceptor" evidence="2">
    <location>
        <position position="436"/>
    </location>
</feature>
<keyword evidence="7" id="KW-0540">Nuclease</keyword>